<geneLocation type="chloroplast" evidence="1"/>
<gene>
    <name evidence="1" type="primary">orf120a</name>
</gene>
<dbReference type="GeneID" id="32880391"/>
<protein>
    <submittedName>
        <fullName evidence="1">Uncharacterized protein</fullName>
    </submittedName>
</protein>
<accession>A0A1W5RN45</accession>
<keyword evidence="1" id="KW-0934">Plastid</keyword>
<dbReference type="EMBL" id="KY114065">
    <property type="protein sequence ID" value="AQU64586.1"/>
    <property type="molecule type" value="Genomic_DNA"/>
</dbReference>
<keyword evidence="1" id="KW-0150">Chloroplast</keyword>
<evidence type="ECO:0000313" key="1">
    <source>
        <dbReference type="EMBL" id="AQU64586.1"/>
    </source>
</evidence>
<sequence length="120" mass="13626">MRKSEAFRFSFAPSLRRSLCSALAKPLLCFGEAFAPLRRSLCSASAKPLLHFGEAFAPLRRSLCFTLAKPMRKSEAFRFSFAPSLWLRRSRCLRFGEADAKERSISLFLCSFALTKPLLR</sequence>
<dbReference type="RefSeq" id="YP_009364112.1">
    <property type="nucleotide sequence ID" value="NC_034655.1"/>
</dbReference>
<dbReference type="AlphaFoldDB" id="A0A1W5RN45"/>
<reference evidence="1" key="1">
    <citation type="journal article" date="2017" name="PeerJ">
        <title>lastomes of the green algae Hydrodictyon reticulatum and Pediastrum duplex (Sphaeropleales, Chlorophyceae).</title>
        <authorList>
            <person name="McManus H.A."/>
            <person name="Sanchez D."/>
            <person name="Karol K.G."/>
        </authorList>
    </citation>
    <scope>NUCLEOTIDE SEQUENCE</scope>
</reference>
<organism evidence="1">
    <name type="scientific">Hydrodictyon reticulatum</name>
    <name type="common">Water net</name>
    <name type="synonym">Conferva reticulatum</name>
    <dbReference type="NCBI Taxonomy" id="3107"/>
    <lineage>
        <taxon>Eukaryota</taxon>
        <taxon>Viridiplantae</taxon>
        <taxon>Chlorophyta</taxon>
        <taxon>core chlorophytes</taxon>
        <taxon>Chlorophyceae</taxon>
        <taxon>CS clade</taxon>
        <taxon>Sphaeropleales</taxon>
        <taxon>Hydrodictyaceae</taxon>
        <taxon>Hydrodictyon</taxon>
    </lineage>
</organism>
<name>A0A1W5RN45_HYDRE</name>
<proteinExistence type="predicted"/>